<evidence type="ECO:0000313" key="3">
    <source>
        <dbReference type="Proteomes" id="UP000294506"/>
    </source>
</evidence>
<sequence length="204" mass="21945">MRHLTFRGLAISFDDRVLEPRPWTEAQSGWAAELLLDAPPGPVLELCAGVGHIGLGSVLSSNRHLVMVDVNPVAEQFAQENAAANGLESRVEFRLNGIDTALTPEERFSLIVADPPWVRSADTSMFPEDPILAIDGGDDGLDLARTCVDLIDRHLSAGGSGLLQLGNTAQSETIATYAAESLSGSVRVVETRVYERGVLVRITR</sequence>
<dbReference type="EMBL" id="SOAN01000002">
    <property type="protein sequence ID" value="TDS86939.1"/>
    <property type="molecule type" value="Genomic_DNA"/>
</dbReference>
<dbReference type="RefSeq" id="WP_235181118.1">
    <property type="nucleotide sequence ID" value="NZ_SOAN01000002.1"/>
</dbReference>
<keyword evidence="3" id="KW-1185">Reference proteome</keyword>
<protein>
    <submittedName>
        <fullName evidence="2">Methyltransferase family protein</fullName>
    </submittedName>
</protein>
<dbReference type="PANTHER" id="PTHR18895:SF74">
    <property type="entry name" value="MTRF1L RELEASE FACTOR GLUTAMINE METHYLTRANSFERASE"/>
    <property type="match status" value="1"/>
</dbReference>
<name>A0A4R7G682_9MICC</name>
<dbReference type="Proteomes" id="UP000294506">
    <property type="component" value="Unassembled WGS sequence"/>
</dbReference>
<dbReference type="GO" id="GO:0032259">
    <property type="term" value="P:methylation"/>
    <property type="evidence" value="ECO:0007669"/>
    <property type="project" value="UniProtKB-KW"/>
</dbReference>
<dbReference type="PANTHER" id="PTHR18895">
    <property type="entry name" value="HEMK METHYLTRANSFERASE"/>
    <property type="match status" value="1"/>
</dbReference>
<proteinExistence type="predicted"/>
<dbReference type="GO" id="GO:0003676">
    <property type="term" value="F:nucleic acid binding"/>
    <property type="evidence" value="ECO:0007669"/>
    <property type="project" value="InterPro"/>
</dbReference>
<reference evidence="2 3" key="1">
    <citation type="submission" date="2019-03" db="EMBL/GenBank/DDBJ databases">
        <title>Genomic Encyclopedia of Type Strains, Phase III (KMG-III): the genomes of soil and plant-associated and newly described type strains.</title>
        <authorList>
            <person name="Whitman W."/>
        </authorList>
    </citation>
    <scope>NUCLEOTIDE SEQUENCE [LARGE SCALE GENOMIC DNA]</scope>
    <source>
        <strain evidence="2 3">DSM 27373</strain>
    </source>
</reference>
<evidence type="ECO:0000313" key="2">
    <source>
        <dbReference type="EMBL" id="TDS86939.1"/>
    </source>
</evidence>
<feature type="domain" description="Methyltransferase small" evidence="1">
    <location>
        <begin position="39"/>
        <end position="123"/>
    </location>
</feature>
<evidence type="ECO:0000259" key="1">
    <source>
        <dbReference type="Pfam" id="PF05175"/>
    </source>
</evidence>
<dbReference type="AlphaFoldDB" id="A0A4R7G682"/>
<dbReference type="InterPro" id="IPR050320">
    <property type="entry name" value="N5-glutamine_MTase"/>
</dbReference>
<dbReference type="InterPro" id="IPR002052">
    <property type="entry name" value="DNA_methylase_N6_adenine_CS"/>
</dbReference>
<dbReference type="Pfam" id="PF05175">
    <property type="entry name" value="MTS"/>
    <property type="match status" value="1"/>
</dbReference>
<keyword evidence="2" id="KW-0489">Methyltransferase</keyword>
<dbReference type="InterPro" id="IPR007848">
    <property type="entry name" value="Small_mtfrase_dom"/>
</dbReference>
<organism evidence="2 3">
    <name type="scientific">Nesterenkonia aurantiaca</name>
    <dbReference type="NCBI Taxonomy" id="1436010"/>
    <lineage>
        <taxon>Bacteria</taxon>
        <taxon>Bacillati</taxon>
        <taxon>Actinomycetota</taxon>
        <taxon>Actinomycetes</taxon>
        <taxon>Micrococcales</taxon>
        <taxon>Micrococcaceae</taxon>
        <taxon>Nesterenkonia</taxon>
    </lineage>
</organism>
<dbReference type="GO" id="GO:0008757">
    <property type="term" value="F:S-adenosylmethionine-dependent methyltransferase activity"/>
    <property type="evidence" value="ECO:0007669"/>
    <property type="project" value="UniProtKB-ARBA"/>
</dbReference>
<dbReference type="InterPro" id="IPR029063">
    <property type="entry name" value="SAM-dependent_MTases_sf"/>
</dbReference>
<keyword evidence="2" id="KW-0808">Transferase</keyword>
<accession>A0A4R7G682</accession>
<dbReference type="CDD" id="cd02440">
    <property type="entry name" value="AdoMet_MTases"/>
    <property type="match status" value="1"/>
</dbReference>
<dbReference type="GO" id="GO:0008170">
    <property type="term" value="F:N-methyltransferase activity"/>
    <property type="evidence" value="ECO:0007669"/>
    <property type="project" value="UniProtKB-ARBA"/>
</dbReference>
<dbReference type="SUPFAM" id="SSF53335">
    <property type="entry name" value="S-adenosyl-L-methionine-dependent methyltransferases"/>
    <property type="match status" value="1"/>
</dbReference>
<dbReference type="Gene3D" id="3.40.50.150">
    <property type="entry name" value="Vaccinia Virus protein VP39"/>
    <property type="match status" value="1"/>
</dbReference>
<comment type="caution">
    <text evidence="2">The sequence shown here is derived from an EMBL/GenBank/DDBJ whole genome shotgun (WGS) entry which is preliminary data.</text>
</comment>
<dbReference type="PROSITE" id="PS00092">
    <property type="entry name" value="N6_MTASE"/>
    <property type="match status" value="1"/>
</dbReference>
<gene>
    <name evidence="2" type="ORF">EV640_102234</name>
</gene>